<dbReference type="EMBL" id="MU853408">
    <property type="protein sequence ID" value="KAK4134651.1"/>
    <property type="molecule type" value="Genomic_DNA"/>
</dbReference>
<keyword evidence="2" id="KW-1185">Reference proteome</keyword>
<gene>
    <name evidence="1" type="ORF">BT67DRAFT_301025</name>
</gene>
<comment type="caution">
    <text evidence="1">The sequence shown here is derived from an EMBL/GenBank/DDBJ whole genome shotgun (WGS) entry which is preliminary data.</text>
</comment>
<organism evidence="1 2">
    <name type="scientific">Trichocladium antarcticum</name>
    <dbReference type="NCBI Taxonomy" id="1450529"/>
    <lineage>
        <taxon>Eukaryota</taxon>
        <taxon>Fungi</taxon>
        <taxon>Dikarya</taxon>
        <taxon>Ascomycota</taxon>
        <taxon>Pezizomycotina</taxon>
        <taxon>Sordariomycetes</taxon>
        <taxon>Sordariomycetidae</taxon>
        <taxon>Sordariales</taxon>
        <taxon>Chaetomiaceae</taxon>
        <taxon>Trichocladium</taxon>
    </lineage>
</organism>
<accession>A0AAN6UL15</accession>
<reference evidence="1" key="1">
    <citation type="journal article" date="2023" name="Mol. Phylogenet. Evol.">
        <title>Genome-scale phylogeny and comparative genomics of the fungal order Sordariales.</title>
        <authorList>
            <person name="Hensen N."/>
            <person name="Bonometti L."/>
            <person name="Westerberg I."/>
            <person name="Brannstrom I.O."/>
            <person name="Guillou S."/>
            <person name="Cros-Aarteil S."/>
            <person name="Calhoun S."/>
            <person name="Haridas S."/>
            <person name="Kuo A."/>
            <person name="Mondo S."/>
            <person name="Pangilinan J."/>
            <person name="Riley R."/>
            <person name="LaButti K."/>
            <person name="Andreopoulos B."/>
            <person name="Lipzen A."/>
            <person name="Chen C."/>
            <person name="Yan M."/>
            <person name="Daum C."/>
            <person name="Ng V."/>
            <person name="Clum A."/>
            <person name="Steindorff A."/>
            <person name="Ohm R.A."/>
            <person name="Martin F."/>
            <person name="Silar P."/>
            <person name="Natvig D.O."/>
            <person name="Lalanne C."/>
            <person name="Gautier V."/>
            <person name="Ament-Velasquez S.L."/>
            <person name="Kruys A."/>
            <person name="Hutchinson M.I."/>
            <person name="Powell A.J."/>
            <person name="Barry K."/>
            <person name="Miller A.N."/>
            <person name="Grigoriev I.V."/>
            <person name="Debuchy R."/>
            <person name="Gladieux P."/>
            <person name="Hiltunen Thoren M."/>
            <person name="Johannesson H."/>
        </authorList>
    </citation>
    <scope>NUCLEOTIDE SEQUENCE</scope>
    <source>
        <strain evidence="1">CBS 123565</strain>
    </source>
</reference>
<evidence type="ECO:0000313" key="1">
    <source>
        <dbReference type="EMBL" id="KAK4134651.1"/>
    </source>
</evidence>
<dbReference type="AlphaFoldDB" id="A0AAN6UL15"/>
<evidence type="ECO:0000313" key="2">
    <source>
        <dbReference type="Proteomes" id="UP001304895"/>
    </source>
</evidence>
<name>A0AAN6UL15_9PEZI</name>
<sequence>MSSGTANPRSSAGTANPLFGIEIEVFLKLKADVALDLKTEIDLEKFQHKQTLPSHLWNWDFNVKNNSPEPEAKILQRNRVHLTVRQCLQEYRLPEGWYIDDDETLDEAGRDVPDRSYWRCEIVTRPMHASEAWQAELDRLFVAISSKFDIWVNGDCSCHVHITPGTSAQAPYYTAEQLARIACATCYWEAPLEQLLPPDRKQNDWAKRNTDDIPGLKLLYDKVPTGTWAPLFKRFTDARTLAGVAALMLGDARRIKVVNKNGQLEAKFCQKYLSTNFCNVLTKIGTVEFRRQGGVASAELAIKQALLALTLHVSALHTSGPEWEKMQKTKARPTTAAMIAELTRCMALLPPTSRLASFGAWLKQCDQKYHALPPRKLSAGEIQKINTLQSKKRFEATRFAVRCPVLARKCHCLLPSP</sequence>
<dbReference type="InterPro" id="IPR022025">
    <property type="entry name" value="Amidoligase_2"/>
</dbReference>
<proteinExistence type="predicted"/>
<protein>
    <recommendedName>
        <fullName evidence="3">Amidoligase enzyme</fullName>
    </recommendedName>
</protein>
<reference evidence="1" key="2">
    <citation type="submission" date="2023-05" db="EMBL/GenBank/DDBJ databases">
        <authorList>
            <consortium name="Lawrence Berkeley National Laboratory"/>
            <person name="Steindorff A."/>
            <person name="Hensen N."/>
            <person name="Bonometti L."/>
            <person name="Westerberg I."/>
            <person name="Brannstrom I.O."/>
            <person name="Guillou S."/>
            <person name="Cros-Aarteil S."/>
            <person name="Calhoun S."/>
            <person name="Haridas S."/>
            <person name="Kuo A."/>
            <person name="Mondo S."/>
            <person name="Pangilinan J."/>
            <person name="Riley R."/>
            <person name="Labutti K."/>
            <person name="Andreopoulos B."/>
            <person name="Lipzen A."/>
            <person name="Chen C."/>
            <person name="Yanf M."/>
            <person name="Daum C."/>
            <person name="Ng V."/>
            <person name="Clum A."/>
            <person name="Ohm R."/>
            <person name="Martin F."/>
            <person name="Silar P."/>
            <person name="Natvig D."/>
            <person name="Lalanne C."/>
            <person name="Gautier V."/>
            <person name="Ament-Velasquez S.L."/>
            <person name="Kruys A."/>
            <person name="Hutchinson M.I."/>
            <person name="Powell A.J."/>
            <person name="Barry K."/>
            <person name="Miller A.N."/>
            <person name="Grigoriev I.V."/>
            <person name="Debuchy R."/>
            <person name="Gladieux P."/>
            <person name="Thoren M.H."/>
            <person name="Johannesson H."/>
        </authorList>
    </citation>
    <scope>NUCLEOTIDE SEQUENCE</scope>
    <source>
        <strain evidence="1">CBS 123565</strain>
    </source>
</reference>
<dbReference type="Proteomes" id="UP001304895">
    <property type="component" value="Unassembled WGS sequence"/>
</dbReference>
<evidence type="ECO:0008006" key="3">
    <source>
        <dbReference type="Google" id="ProtNLM"/>
    </source>
</evidence>
<dbReference type="Pfam" id="PF12224">
    <property type="entry name" value="Amidoligase_2"/>
    <property type="match status" value="1"/>
</dbReference>